<dbReference type="RefSeq" id="WP_183375818.1">
    <property type="nucleotide sequence ID" value="NZ_CAWVLV010000050.1"/>
</dbReference>
<evidence type="ECO:0000313" key="8">
    <source>
        <dbReference type="Proteomes" id="UP000775500"/>
    </source>
</evidence>
<reference evidence="6" key="2">
    <citation type="submission" date="2020-08" db="EMBL/GenBank/DDBJ databases">
        <authorList>
            <person name="Cejkova D."/>
            <person name="Kubasova T."/>
            <person name="Jahodarova E."/>
            <person name="Rychlik I."/>
        </authorList>
    </citation>
    <scope>NUCLEOTIDE SEQUENCE</scope>
    <source>
        <strain evidence="6">An423</strain>
    </source>
</reference>
<keyword evidence="3" id="KW-0804">Transcription</keyword>
<dbReference type="AlphaFoldDB" id="A0A7W8D436"/>
<accession>A0A7W8D436</accession>
<dbReference type="InterPro" id="IPR039422">
    <property type="entry name" value="MarR/SlyA-like"/>
</dbReference>
<gene>
    <name evidence="6" type="ORF">H5982_08965</name>
    <name evidence="5" type="ORF">HNQ43_001233</name>
</gene>
<dbReference type="EMBL" id="JACHHD010000011">
    <property type="protein sequence ID" value="MBB5185180.1"/>
    <property type="molecule type" value="Genomic_DNA"/>
</dbReference>
<evidence type="ECO:0000256" key="1">
    <source>
        <dbReference type="ARBA" id="ARBA00023015"/>
    </source>
</evidence>
<dbReference type="Proteomes" id="UP000521313">
    <property type="component" value="Unassembled WGS sequence"/>
</dbReference>
<dbReference type="Gene3D" id="1.10.10.10">
    <property type="entry name" value="Winged helix-like DNA-binding domain superfamily/Winged helix DNA-binding domain"/>
    <property type="match status" value="1"/>
</dbReference>
<dbReference type="GO" id="GO:0003677">
    <property type="term" value="F:DNA binding"/>
    <property type="evidence" value="ECO:0007669"/>
    <property type="project" value="UniProtKB-KW"/>
</dbReference>
<keyword evidence="2 5" id="KW-0238">DNA-binding</keyword>
<dbReference type="PANTHER" id="PTHR33164:SF43">
    <property type="entry name" value="HTH-TYPE TRANSCRIPTIONAL REPRESSOR YETL"/>
    <property type="match status" value="1"/>
</dbReference>
<evidence type="ECO:0000256" key="2">
    <source>
        <dbReference type="ARBA" id="ARBA00023125"/>
    </source>
</evidence>
<dbReference type="GO" id="GO:0006950">
    <property type="term" value="P:response to stress"/>
    <property type="evidence" value="ECO:0007669"/>
    <property type="project" value="TreeGrafter"/>
</dbReference>
<dbReference type="SMART" id="SM00347">
    <property type="entry name" value="HTH_MARR"/>
    <property type="match status" value="1"/>
</dbReference>
<keyword evidence="8" id="KW-1185">Reference proteome</keyword>
<dbReference type="PANTHER" id="PTHR33164">
    <property type="entry name" value="TRANSCRIPTIONAL REGULATOR, MARR FAMILY"/>
    <property type="match status" value="1"/>
</dbReference>
<keyword evidence="1" id="KW-0805">Transcription regulation</keyword>
<dbReference type="GO" id="GO:0003700">
    <property type="term" value="F:DNA-binding transcription factor activity"/>
    <property type="evidence" value="ECO:0007669"/>
    <property type="project" value="InterPro"/>
</dbReference>
<dbReference type="Pfam" id="PF22381">
    <property type="entry name" value="Staph_reg_Sar_Rot"/>
    <property type="match status" value="1"/>
</dbReference>
<evidence type="ECO:0000256" key="3">
    <source>
        <dbReference type="ARBA" id="ARBA00023163"/>
    </source>
</evidence>
<evidence type="ECO:0000259" key="4">
    <source>
        <dbReference type="PROSITE" id="PS50995"/>
    </source>
</evidence>
<proteinExistence type="predicted"/>
<organism evidence="5 7">
    <name type="scientific">Faecalicoccus acidiformans</name>
    <dbReference type="NCBI Taxonomy" id="915173"/>
    <lineage>
        <taxon>Bacteria</taxon>
        <taxon>Bacillati</taxon>
        <taxon>Bacillota</taxon>
        <taxon>Erysipelotrichia</taxon>
        <taxon>Erysipelotrichales</taxon>
        <taxon>Erysipelotrichaceae</taxon>
        <taxon>Faecalicoccus</taxon>
    </lineage>
</organism>
<evidence type="ECO:0000313" key="5">
    <source>
        <dbReference type="EMBL" id="MBB5185180.1"/>
    </source>
</evidence>
<dbReference type="Proteomes" id="UP000775500">
    <property type="component" value="Unassembled WGS sequence"/>
</dbReference>
<dbReference type="PROSITE" id="PS50995">
    <property type="entry name" value="HTH_MARR_2"/>
    <property type="match status" value="1"/>
</dbReference>
<protein>
    <submittedName>
        <fullName evidence="5">DNA-binding MarR family transcriptional regulator</fullName>
    </submittedName>
    <submittedName>
        <fullName evidence="6">Winged helix-turn-helix transcriptional regulator</fullName>
    </submittedName>
</protein>
<feature type="domain" description="HTH marR-type" evidence="4">
    <location>
        <begin position="1"/>
        <end position="139"/>
    </location>
</feature>
<dbReference type="InterPro" id="IPR036390">
    <property type="entry name" value="WH_DNA-bd_sf"/>
</dbReference>
<dbReference type="InterPro" id="IPR055166">
    <property type="entry name" value="Transc_reg_Sar_Rot_HTH"/>
</dbReference>
<evidence type="ECO:0000313" key="7">
    <source>
        <dbReference type="Proteomes" id="UP000521313"/>
    </source>
</evidence>
<dbReference type="InterPro" id="IPR036388">
    <property type="entry name" value="WH-like_DNA-bd_sf"/>
</dbReference>
<dbReference type="EMBL" id="JACJLU010000016">
    <property type="protein sequence ID" value="MBM6832212.1"/>
    <property type="molecule type" value="Genomic_DNA"/>
</dbReference>
<reference evidence="5 7" key="1">
    <citation type="submission" date="2020-08" db="EMBL/GenBank/DDBJ databases">
        <title>Genomic Encyclopedia of Type Strains, Phase IV (KMG-IV): sequencing the most valuable type-strain genomes for metagenomic binning, comparative biology and taxonomic classification.</title>
        <authorList>
            <person name="Goeker M."/>
        </authorList>
    </citation>
    <scope>NUCLEOTIDE SEQUENCE [LARGE SCALE GENOMIC DNA]</scope>
    <source>
        <strain evidence="5 7">DSM 26963</strain>
    </source>
</reference>
<dbReference type="PRINTS" id="PR00598">
    <property type="entry name" value="HTHMARR"/>
</dbReference>
<comment type="caution">
    <text evidence="5">The sequence shown here is derived from an EMBL/GenBank/DDBJ whole genome shotgun (WGS) entry which is preliminary data.</text>
</comment>
<reference evidence="6 8" key="3">
    <citation type="journal article" date="2021" name="Sci. Rep.">
        <title>The distribution of antibiotic resistance genes in chicken gut microbiota commensals.</title>
        <authorList>
            <person name="Juricova H."/>
            <person name="Matiasovicova J."/>
            <person name="Kubasova T."/>
            <person name="Cejkova D."/>
            <person name="Rychlik I."/>
        </authorList>
    </citation>
    <scope>NUCLEOTIDE SEQUENCE [LARGE SCALE GENOMIC DNA]</scope>
    <source>
        <strain evidence="6 8">An423</strain>
    </source>
</reference>
<dbReference type="SUPFAM" id="SSF46785">
    <property type="entry name" value="Winged helix' DNA-binding domain"/>
    <property type="match status" value="1"/>
</dbReference>
<name>A0A7W8D436_9FIRM</name>
<evidence type="ECO:0000313" key="6">
    <source>
        <dbReference type="EMBL" id="MBM6832212.1"/>
    </source>
</evidence>
<sequence length="151" mass="17707">MSKERTIELINESMLTLMEFTRKNRGPIKGFRSRDLSILVYILMQEKKEPVTMSHLAQNLRVTPAAASQIISGYEKNGWVKRIRSNEDRRTVTIQVTDTIREKILSKWKEHQEALSCFLDELGEEDCENLYRILNKIIDFSRKNHVVDPIE</sequence>
<dbReference type="InterPro" id="IPR000835">
    <property type="entry name" value="HTH_MarR-typ"/>
</dbReference>